<dbReference type="GO" id="GO:0016491">
    <property type="term" value="F:oxidoreductase activity"/>
    <property type="evidence" value="ECO:0007669"/>
    <property type="project" value="InterPro"/>
</dbReference>
<dbReference type="Pfam" id="PF04116">
    <property type="entry name" value="FA_hydroxylase"/>
    <property type="match status" value="1"/>
</dbReference>
<dbReference type="AlphaFoldDB" id="A0A2W5TBG5"/>
<evidence type="ECO:0000256" key="2">
    <source>
        <dbReference type="ARBA" id="ARBA00022692"/>
    </source>
</evidence>
<evidence type="ECO:0000256" key="5">
    <source>
        <dbReference type="SAM" id="Phobius"/>
    </source>
</evidence>
<gene>
    <name evidence="7" type="ORF">DI536_15200</name>
</gene>
<keyword evidence="4 5" id="KW-0472">Membrane</keyword>
<keyword evidence="2 5" id="KW-0812">Transmembrane</keyword>
<dbReference type="Proteomes" id="UP000249061">
    <property type="component" value="Unassembled WGS sequence"/>
</dbReference>
<dbReference type="GO" id="GO:0016020">
    <property type="term" value="C:membrane"/>
    <property type="evidence" value="ECO:0007669"/>
    <property type="project" value="UniProtKB-SubCell"/>
</dbReference>
<evidence type="ECO:0000256" key="1">
    <source>
        <dbReference type="ARBA" id="ARBA00004370"/>
    </source>
</evidence>
<evidence type="ECO:0000256" key="4">
    <source>
        <dbReference type="ARBA" id="ARBA00023136"/>
    </source>
</evidence>
<feature type="transmembrane region" description="Helical" evidence="5">
    <location>
        <begin position="125"/>
        <end position="152"/>
    </location>
</feature>
<dbReference type="EMBL" id="QFQP01000012">
    <property type="protein sequence ID" value="PZR12252.1"/>
    <property type="molecule type" value="Genomic_DNA"/>
</dbReference>
<comment type="caution">
    <text evidence="7">The sequence shown here is derived from an EMBL/GenBank/DDBJ whole genome shotgun (WGS) entry which is preliminary data.</text>
</comment>
<protein>
    <recommendedName>
        <fullName evidence="6">Fatty acid hydroxylase domain-containing protein</fullName>
    </recommendedName>
</protein>
<reference evidence="7 8" key="1">
    <citation type="submission" date="2017-08" db="EMBL/GenBank/DDBJ databases">
        <title>Infants hospitalized years apart are colonized by the same room-sourced microbial strains.</title>
        <authorList>
            <person name="Brooks B."/>
            <person name="Olm M.R."/>
            <person name="Firek B.A."/>
            <person name="Baker R."/>
            <person name="Thomas B.C."/>
            <person name="Morowitz M.J."/>
            <person name="Banfield J.F."/>
        </authorList>
    </citation>
    <scope>NUCLEOTIDE SEQUENCE [LARGE SCALE GENOMIC DNA]</scope>
    <source>
        <strain evidence="7">S2_003_000_R2_14</strain>
    </source>
</reference>
<organism evidence="7 8">
    <name type="scientific">Archangium gephyra</name>
    <dbReference type="NCBI Taxonomy" id="48"/>
    <lineage>
        <taxon>Bacteria</taxon>
        <taxon>Pseudomonadati</taxon>
        <taxon>Myxococcota</taxon>
        <taxon>Myxococcia</taxon>
        <taxon>Myxococcales</taxon>
        <taxon>Cystobacterineae</taxon>
        <taxon>Archangiaceae</taxon>
        <taxon>Archangium</taxon>
    </lineage>
</organism>
<evidence type="ECO:0000313" key="7">
    <source>
        <dbReference type="EMBL" id="PZR12252.1"/>
    </source>
</evidence>
<evidence type="ECO:0000313" key="8">
    <source>
        <dbReference type="Proteomes" id="UP000249061"/>
    </source>
</evidence>
<sequence length="221" mass="24739">MSATLVGCAVFLAMMAGLFVPLEYLFPARATRPSWRSMALGAALFVINTVLMQLISARLWSSVQLTSVRRSALIIVVVFIASDFAGYWIHRAMHRVPWLWRFHRVHHEATELSWLDAWRQHPVDFVLHGIVVGLPGAMLGATLSDLASVVVLRKAFTTFLHANLNVSFGVWLASPAFHARHHSADERDYDTHFAGTFPVWDVVFGTYRADVTRLAKTAPSL</sequence>
<keyword evidence="3 5" id="KW-1133">Transmembrane helix</keyword>
<feature type="domain" description="Fatty acid hydroxylase" evidence="6">
    <location>
        <begin position="76"/>
        <end position="206"/>
    </location>
</feature>
<dbReference type="InterPro" id="IPR006694">
    <property type="entry name" value="Fatty_acid_hydroxylase"/>
</dbReference>
<feature type="transmembrane region" description="Helical" evidence="5">
    <location>
        <begin position="72"/>
        <end position="90"/>
    </location>
</feature>
<dbReference type="GO" id="GO:0008610">
    <property type="term" value="P:lipid biosynthetic process"/>
    <property type="evidence" value="ECO:0007669"/>
    <property type="project" value="InterPro"/>
</dbReference>
<dbReference type="InterPro" id="IPR050307">
    <property type="entry name" value="Sterol_Desaturase_Related"/>
</dbReference>
<dbReference type="GO" id="GO:0005506">
    <property type="term" value="F:iron ion binding"/>
    <property type="evidence" value="ECO:0007669"/>
    <property type="project" value="InterPro"/>
</dbReference>
<dbReference type="PANTHER" id="PTHR11863">
    <property type="entry name" value="STEROL DESATURASE"/>
    <property type="match status" value="1"/>
</dbReference>
<feature type="transmembrane region" description="Helical" evidence="5">
    <location>
        <begin position="37"/>
        <end position="60"/>
    </location>
</feature>
<comment type="subcellular location">
    <subcellularLocation>
        <location evidence="1">Membrane</location>
    </subcellularLocation>
</comment>
<evidence type="ECO:0000256" key="3">
    <source>
        <dbReference type="ARBA" id="ARBA00022989"/>
    </source>
</evidence>
<accession>A0A2W5TBG5</accession>
<evidence type="ECO:0000259" key="6">
    <source>
        <dbReference type="Pfam" id="PF04116"/>
    </source>
</evidence>
<proteinExistence type="predicted"/>
<name>A0A2W5TBG5_9BACT</name>